<feature type="compositionally biased region" description="Pro residues" evidence="7">
    <location>
        <begin position="11"/>
        <end position="22"/>
    </location>
</feature>
<dbReference type="InterPro" id="IPR019787">
    <property type="entry name" value="Znf_PHD-finger"/>
</dbReference>
<dbReference type="PANTHER" id="PTHR46174:SF1">
    <property type="entry name" value="CXXC-TYPE ZINC FINGER PROTEIN 1"/>
    <property type="match status" value="1"/>
</dbReference>
<evidence type="ECO:0000256" key="7">
    <source>
        <dbReference type="SAM" id="MobiDB-lite"/>
    </source>
</evidence>
<feature type="compositionally biased region" description="Polar residues" evidence="7">
    <location>
        <begin position="456"/>
        <end position="465"/>
    </location>
</feature>
<proteinExistence type="predicted"/>
<feature type="compositionally biased region" description="Pro residues" evidence="7">
    <location>
        <begin position="125"/>
        <end position="143"/>
    </location>
</feature>
<dbReference type="GO" id="GO:0008270">
    <property type="term" value="F:zinc ion binding"/>
    <property type="evidence" value="ECO:0007669"/>
    <property type="project" value="UniProtKB-KW"/>
</dbReference>
<dbReference type="OrthoDB" id="436852at2759"/>
<feature type="compositionally biased region" description="Polar residues" evidence="7">
    <location>
        <begin position="474"/>
        <end position="485"/>
    </location>
</feature>
<keyword evidence="6" id="KW-0175">Coiled coil</keyword>
<evidence type="ECO:0000256" key="6">
    <source>
        <dbReference type="SAM" id="Coils"/>
    </source>
</evidence>
<name>A0A177AG90_9PEZI</name>
<evidence type="ECO:0000313" key="9">
    <source>
        <dbReference type="EMBL" id="OAF61136.1"/>
    </source>
</evidence>
<feature type="compositionally biased region" description="Polar residues" evidence="7">
    <location>
        <begin position="353"/>
        <end position="366"/>
    </location>
</feature>
<keyword evidence="5" id="KW-0539">Nucleus</keyword>
<feature type="coiled-coil region" evidence="6">
    <location>
        <begin position="951"/>
        <end position="978"/>
    </location>
</feature>
<dbReference type="InterPro" id="IPR037869">
    <property type="entry name" value="Spp1/CFP1"/>
</dbReference>
<dbReference type="InterPro" id="IPR011011">
    <property type="entry name" value="Znf_FYVE_PHD"/>
</dbReference>
<organism evidence="9">
    <name type="scientific">Pseudogymnoascus destructans</name>
    <dbReference type="NCBI Taxonomy" id="655981"/>
    <lineage>
        <taxon>Eukaryota</taxon>
        <taxon>Fungi</taxon>
        <taxon>Dikarya</taxon>
        <taxon>Ascomycota</taxon>
        <taxon>Pezizomycotina</taxon>
        <taxon>Leotiomycetes</taxon>
        <taxon>Thelebolales</taxon>
        <taxon>Thelebolaceae</taxon>
        <taxon>Pseudogymnoascus</taxon>
    </lineage>
</organism>
<dbReference type="Pfam" id="PF00628">
    <property type="entry name" value="PHD"/>
    <property type="match status" value="1"/>
</dbReference>
<feature type="region of interest" description="Disordered" evidence="7">
    <location>
        <begin position="1"/>
        <end position="23"/>
    </location>
</feature>
<dbReference type="VEuPathDB" id="FungiDB:GMDG_01171"/>
<feature type="region of interest" description="Disordered" evidence="7">
    <location>
        <begin position="92"/>
        <end position="634"/>
    </location>
</feature>
<feature type="compositionally biased region" description="Basic residues" evidence="7">
    <location>
        <begin position="150"/>
        <end position="159"/>
    </location>
</feature>
<comment type="subcellular location">
    <subcellularLocation>
        <location evidence="1">Nucleus</location>
    </subcellularLocation>
</comment>
<dbReference type="InterPro" id="IPR013083">
    <property type="entry name" value="Znf_RING/FYVE/PHD"/>
</dbReference>
<feature type="compositionally biased region" description="Basic residues" evidence="7">
    <location>
        <begin position="176"/>
        <end position="186"/>
    </location>
</feature>
<dbReference type="InterPro" id="IPR019786">
    <property type="entry name" value="Zinc_finger_PHD-type_CS"/>
</dbReference>
<reference evidence="9" key="1">
    <citation type="submission" date="2016-03" db="EMBL/GenBank/DDBJ databases">
        <title>Updated assembly of Pseudogymnoascus destructans, the fungus causing white-nose syndrome of bats.</title>
        <authorList>
            <person name="Palmer J.M."/>
            <person name="Drees K.P."/>
            <person name="Foster J.T."/>
            <person name="Lindner D.L."/>
        </authorList>
    </citation>
    <scope>NUCLEOTIDE SEQUENCE [LARGE SCALE GENOMIC DNA]</scope>
    <source>
        <strain evidence="9">20631-21</strain>
    </source>
</reference>
<keyword evidence="2" id="KW-0479">Metal-binding</keyword>
<dbReference type="eggNOG" id="KOG1632">
    <property type="taxonomic scope" value="Eukaryota"/>
</dbReference>
<keyword evidence="3" id="KW-0863">Zinc-finger</keyword>
<evidence type="ECO:0000256" key="2">
    <source>
        <dbReference type="ARBA" id="ARBA00022723"/>
    </source>
</evidence>
<dbReference type="PROSITE" id="PS01359">
    <property type="entry name" value="ZF_PHD_1"/>
    <property type="match status" value="1"/>
</dbReference>
<dbReference type="InterPro" id="IPR001965">
    <property type="entry name" value="Znf_PHD"/>
</dbReference>
<feature type="domain" description="Zinc finger PHD-type" evidence="8">
    <location>
        <begin position="643"/>
        <end position="690"/>
    </location>
</feature>
<feature type="compositionally biased region" description="Polar residues" evidence="7">
    <location>
        <begin position="398"/>
        <end position="411"/>
    </location>
</feature>
<evidence type="ECO:0000259" key="8">
    <source>
        <dbReference type="SMART" id="SM00249"/>
    </source>
</evidence>
<keyword evidence="4" id="KW-0862">Zinc</keyword>
<protein>
    <recommendedName>
        <fullName evidence="8">Zinc finger PHD-type domain-containing protein</fullName>
    </recommendedName>
</protein>
<dbReference type="GO" id="GO:0048188">
    <property type="term" value="C:Set1C/COMPASS complex"/>
    <property type="evidence" value="ECO:0007669"/>
    <property type="project" value="InterPro"/>
</dbReference>
<dbReference type="SMART" id="SM00249">
    <property type="entry name" value="PHD"/>
    <property type="match status" value="1"/>
</dbReference>
<dbReference type="RefSeq" id="XP_024326413.1">
    <property type="nucleotide sequence ID" value="XM_024465976.1"/>
</dbReference>
<dbReference type="EMBL" id="KV441390">
    <property type="protein sequence ID" value="OAF61136.1"/>
    <property type="molecule type" value="Genomic_DNA"/>
</dbReference>
<evidence type="ECO:0000256" key="4">
    <source>
        <dbReference type="ARBA" id="ARBA00022833"/>
    </source>
</evidence>
<feature type="compositionally biased region" description="Low complexity" evidence="7">
    <location>
        <begin position="192"/>
        <end position="204"/>
    </location>
</feature>
<dbReference type="GeneID" id="36285393"/>
<dbReference type="SUPFAM" id="SSF57903">
    <property type="entry name" value="FYVE/PHD zinc finger"/>
    <property type="match status" value="1"/>
</dbReference>
<feature type="compositionally biased region" description="Low complexity" evidence="7">
    <location>
        <begin position="1"/>
        <end position="10"/>
    </location>
</feature>
<dbReference type="PANTHER" id="PTHR46174">
    <property type="entry name" value="CXXC-TYPE ZINC FINGER PROTEIN 1"/>
    <property type="match status" value="1"/>
</dbReference>
<feature type="compositionally biased region" description="Polar residues" evidence="7">
    <location>
        <begin position="537"/>
        <end position="562"/>
    </location>
</feature>
<dbReference type="Gene3D" id="3.30.40.10">
    <property type="entry name" value="Zinc/RING finger domain, C3HC4 (zinc finger)"/>
    <property type="match status" value="1"/>
</dbReference>
<feature type="compositionally biased region" description="Polar residues" evidence="7">
    <location>
        <begin position="160"/>
        <end position="175"/>
    </location>
</feature>
<feature type="compositionally biased region" description="Basic and acidic residues" evidence="7">
    <location>
        <begin position="486"/>
        <end position="514"/>
    </location>
</feature>
<accession>A0A177AG90</accession>
<dbReference type="AlphaFoldDB" id="A0A177AG90"/>
<feature type="compositionally biased region" description="Basic and acidic residues" evidence="7">
    <location>
        <begin position="106"/>
        <end position="117"/>
    </location>
</feature>
<feature type="compositionally biased region" description="Low complexity" evidence="7">
    <location>
        <begin position="518"/>
        <end position="536"/>
    </location>
</feature>
<evidence type="ECO:0000256" key="5">
    <source>
        <dbReference type="ARBA" id="ARBA00023242"/>
    </source>
</evidence>
<dbReference type="GO" id="GO:0045893">
    <property type="term" value="P:positive regulation of DNA-templated transcription"/>
    <property type="evidence" value="ECO:0007669"/>
    <property type="project" value="TreeGrafter"/>
</dbReference>
<feature type="compositionally biased region" description="Low complexity" evidence="7">
    <location>
        <begin position="298"/>
        <end position="312"/>
    </location>
</feature>
<gene>
    <name evidence="9" type="ORF">VC83_02310</name>
</gene>
<evidence type="ECO:0000256" key="3">
    <source>
        <dbReference type="ARBA" id="ARBA00022771"/>
    </source>
</evidence>
<feature type="compositionally biased region" description="Polar residues" evidence="7">
    <location>
        <begin position="596"/>
        <end position="615"/>
    </location>
</feature>
<evidence type="ECO:0000256" key="1">
    <source>
        <dbReference type="ARBA" id="ARBA00004123"/>
    </source>
</evidence>
<sequence length="1026" mass="112592">MSSFDSDSSAPDPPDTFNPPPSFADFKFKSKLGFHYTEESFQRQLAIKDTKAEKYQQKEAFPRPDGVDHDDWKKCFNAADSWVYKDVLGDAHESASTRKTTHATRRKAEQKLRDKLFARGQTVPGPDPPQGHPPPPPPPPPGNPSSANKSNKKRKRKQQHSPPSSGGTNSNQTSRKQPRSLLRRRNNRWDNNRQNNNRRVILRNIARPNRFKGSYSDPSDEDSDNAHKQSSTSSSKVKSRTLPQQPLFNPGAHNQAYTSDPSNRGVVFNNLYSGHRDSSNYTSYPAHLGTVHNKHPAAPKNKSSSAPGPSSSTDNSNTGAHQPPSSPGGNNPAQGFQAPRGSVFYQGGYSSPPHYNSQIGASQIGAQQPPPPSRTNPAQGFQAPRGSVFYQGGYSSPPHYNSQIGASQIGAQQPPPPSRTNPTQGFQAPGASILGSYSSDLQIDPELLFQQPRSPPTRTNPSQGFQEPRANILGSYSSVPQNNSNDAHEQSSFKDNNSKIDTEKPSSFKNDPKNAHGQSSSKAKSKTSEQQSSSTKDNSNNAHEPSSSKRNPTTGTHQTSSKSDPKIANKQPSFKVKSKFGSQQSSPKKNSKNARKQSSSKDNSKSVAQQPSSLGSEIADQPPSKKAKTMSSQAKKQKGKADYCVCKQVRHGTKMIACEGGCENWFHVSCVTLECADTDGVAKFICDDCPGATTYKRVCRLEGCNRPHTTRETVGDDEVPKTLASKYCSLEHRNEFWARTVGGIDRLLASQLRSFMGQTPLGAFKTAGDQPTRAGLGAHHGGGELRDGFVATGPPHNEEGMFSLDTNLRDRCHKNIARLTASMVHYENRQKLVAMLAKYSDETAKKYAEENQIVESAPKRAKGKSGKGAARTICGFDPRLSVSDGWIDEFMATPEGDAAWKSGVIGEHTNPDFHVDVDPGFYKGICVGTGCHSGWLSIAEDEPRYNLIWLAEDLEKENDELAEMVERVQLRLAIERERNQYAQDRAAEMTEENAAEFLRSWKTLKGDKNIILKKLLKKFHSEYATA</sequence>
<dbReference type="Proteomes" id="UP000077154">
    <property type="component" value="Unassembled WGS sequence"/>
</dbReference>